<feature type="signal peptide" evidence="1">
    <location>
        <begin position="1"/>
        <end position="24"/>
    </location>
</feature>
<protein>
    <recommendedName>
        <fullName evidence="4">DUF4906 domain-containing protein</fullName>
    </recommendedName>
</protein>
<feature type="chain" id="PRO_5016683837" description="DUF4906 domain-containing protein" evidence="1">
    <location>
        <begin position="25"/>
        <end position="771"/>
    </location>
</feature>
<evidence type="ECO:0008006" key="4">
    <source>
        <dbReference type="Google" id="ProtNLM"/>
    </source>
</evidence>
<evidence type="ECO:0000256" key="1">
    <source>
        <dbReference type="SAM" id="SignalP"/>
    </source>
</evidence>
<evidence type="ECO:0000313" key="3">
    <source>
        <dbReference type="Proteomes" id="UP000262954"/>
    </source>
</evidence>
<organism evidence="2 3">
    <name type="scientific">Coprobacter fastidiosus</name>
    <dbReference type="NCBI Taxonomy" id="1099853"/>
    <lineage>
        <taxon>Bacteria</taxon>
        <taxon>Pseudomonadati</taxon>
        <taxon>Bacteroidota</taxon>
        <taxon>Bacteroidia</taxon>
        <taxon>Bacteroidales</taxon>
        <taxon>Barnesiellaceae</taxon>
        <taxon>Coprobacter</taxon>
    </lineage>
</organism>
<dbReference type="EMBL" id="DNWC01000090">
    <property type="protein sequence ID" value="HBJ08713.1"/>
    <property type="molecule type" value="Genomic_DNA"/>
</dbReference>
<evidence type="ECO:0000313" key="2">
    <source>
        <dbReference type="EMBL" id="HBJ08713.1"/>
    </source>
</evidence>
<proteinExistence type="predicted"/>
<gene>
    <name evidence="2" type="ORF">DDY73_06870</name>
</gene>
<dbReference type="RefSeq" id="WP_122304036.1">
    <property type="nucleotide sequence ID" value="NZ_DBFMWK010000111.1"/>
</dbReference>
<name>A0A354M2H4_9BACT</name>
<comment type="caution">
    <text evidence="2">The sequence shown here is derived from an EMBL/GenBank/DDBJ whole genome shotgun (WGS) entry which is preliminary data.</text>
</comment>
<dbReference type="AlphaFoldDB" id="A0A354M2H4"/>
<sequence length="771" mass="83773">MEMFKRIIAVFLLAMTVFSARSQAPDMMSYQAVIRNVSNNLVVNKTVGVKISILKGGVNGTPVYVESHSVRTNANGMVSLYIGNGDVSQGAFSSIDWASGLFFIKTETDPDGGSNYTISGTSQLLSVPYALYAKSAGNSFDGDYNKLTNAPLLSQVATTGSYNDLTDLPEKQQLSINGNTISLTDGGSIQLPVSFDGDFNNLVNRPEFKTVATTGKYSDLTGIPEKQTLSIKDGSLVISGGEYLAIDPEFFKLPEGFSGKYSDLSGAPGKQKLAIKDGKLVLEGKEDEFGLLELDAEFSVLPEGFSGKYDELLNKPVKQKLSIKENKLVLEGGNEENSETLLELGESVELPSNSFSGDYNDLQNKPTGNSEGDILYWANNSWTILPIGQEGQVLSVANGKLAWIEPSYANISVSTYKVGDIYYNRSGMPEGVVIEVSSVGRYGKIISLKEIENKVWSTEYESVDVTNDTDGAENMSMIKRLLDWSTKYPAFASVAGEGEQWYLPAKNEWTTIFENKDQINSQLSIAGGRPLNGNFYWSSTESFRENDDNERAYATGIAMNNYTITQEGKNPIQVLAGDIFDDDKKVEGMVRGIRRLSWSEMTSKPVAGETYAVGDLYYKEGDKENAIGVVYAVTDGGQHGKVISLDETSLAWSTENVSVGATDIDDGAMNSASIVKIEGNGAKYPANAWCVAKGQGWYMPSVNEMIAINGVSFLLNVTLQEKGTPIEAGGRYWTSTEVDADNSYVFVNSLEPSSSNVVKTESAKVRAVYAF</sequence>
<dbReference type="Proteomes" id="UP000262954">
    <property type="component" value="Unassembled WGS sequence"/>
</dbReference>
<keyword evidence="1" id="KW-0732">Signal</keyword>
<accession>A0A354M2H4</accession>
<reference evidence="2 3" key="1">
    <citation type="journal article" date="2018" name="Nat. Biotechnol.">
        <title>A standardized bacterial taxonomy based on genome phylogeny substantially revises the tree of life.</title>
        <authorList>
            <person name="Parks D.H."/>
            <person name="Chuvochina M."/>
            <person name="Waite D.W."/>
            <person name="Rinke C."/>
            <person name="Skarshewski A."/>
            <person name="Chaumeil P.A."/>
            <person name="Hugenholtz P."/>
        </authorList>
    </citation>
    <scope>NUCLEOTIDE SEQUENCE [LARGE SCALE GENOMIC DNA]</scope>
    <source>
        <strain evidence="2">UBA11482</strain>
    </source>
</reference>